<reference evidence="3" key="1">
    <citation type="submission" date="2023-06" db="EMBL/GenBank/DDBJ databases">
        <authorList>
            <person name="Delattre M."/>
        </authorList>
    </citation>
    <scope>NUCLEOTIDE SEQUENCE</scope>
    <source>
        <strain evidence="3">AF72</strain>
    </source>
</reference>
<dbReference type="Gene3D" id="3.40.630.30">
    <property type="match status" value="1"/>
</dbReference>
<dbReference type="Gene3D" id="3.40.630.90">
    <property type="match status" value="1"/>
</dbReference>
<feature type="region of interest" description="Disordered" evidence="1">
    <location>
        <begin position="1"/>
        <end position="27"/>
    </location>
</feature>
<dbReference type="SUPFAM" id="SSF55729">
    <property type="entry name" value="Acyl-CoA N-acyltransferases (Nat)"/>
    <property type="match status" value="1"/>
</dbReference>
<evidence type="ECO:0000313" key="3">
    <source>
        <dbReference type="EMBL" id="CAJ0567550.1"/>
    </source>
</evidence>
<proteinExistence type="predicted"/>
<evidence type="ECO:0000259" key="2">
    <source>
        <dbReference type="PROSITE" id="PS51186"/>
    </source>
</evidence>
<protein>
    <recommendedName>
        <fullName evidence="2">N-acetyltransferase domain-containing protein</fullName>
    </recommendedName>
</protein>
<dbReference type="InterPro" id="IPR041496">
    <property type="entry name" value="YitH/HolE_GNAT"/>
</dbReference>
<accession>A0AA36FU87</accession>
<evidence type="ECO:0000313" key="4">
    <source>
        <dbReference type="Proteomes" id="UP001177023"/>
    </source>
</evidence>
<dbReference type="InterPro" id="IPR000182">
    <property type="entry name" value="GNAT_dom"/>
</dbReference>
<keyword evidence="4" id="KW-1185">Reference proteome</keyword>
<feature type="domain" description="N-acetyltransferase" evidence="2">
    <location>
        <begin position="31"/>
        <end position="178"/>
    </location>
</feature>
<dbReference type="PANTHER" id="PTHR47237:SF1">
    <property type="entry name" value="SLL0310 PROTEIN"/>
    <property type="match status" value="1"/>
</dbReference>
<dbReference type="PANTHER" id="PTHR47237">
    <property type="entry name" value="SLL0310 PROTEIN"/>
    <property type="match status" value="1"/>
</dbReference>
<dbReference type="AlphaFoldDB" id="A0AA36FU87"/>
<organism evidence="3 4">
    <name type="scientific">Mesorhabditis spiculigera</name>
    <dbReference type="NCBI Taxonomy" id="96644"/>
    <lineage>
        <taxon>Eukaryota</taxon>
        <taxon>Metazoa</taxon>
        <taxon>Ecdysozoa</taxon>
        <taxon>Nematoda</taxon>
        <taxon>Chromadorea</taxon>
        <taxon>Rhabditida</taxon>
        <taxon>Rhabditina</taxon>
        <taxon>Rhabditomorpha</taxon>
        <taxon>Rhabditoidea</taxon>
        <taxon>Rhabditidae</taxon>
        <taxon>Mesorhabditinae</taxon>
        <taxon>Mesorhabditis</taxon>
    </lineage>
</organism>
<sequence>MPIGAMRRSDESESSNSDSEGMTPDISDEYEIHSSATDEQWGDLIGMIANEEWKSSDASTTLLLQHLPSTRIVIAVRKSDDSLVSAVAWNEVDNVAMIGFYLTKEKERGKGIGRAVWHQALECIDREKRIIVVRTGPDMAAKYQKWDVPVMGKKMHRFVVRAELLIDGFTRLLEKNGIRNDKNNNAGMETKCVNQLTIPEFDSLLDYDQKVTSKDRSDFLDSFFSLDCVCACVTQNEDDDVNGFGAIVPSVKEGSHRYRLAPIYAPDLNIATSIALSLVKRVHKRDPKAEIYIQTVEGSAGSMQLHKVLKEYVGVDPVEDCVTLTSRKLPITTRLHMCYIPHNNGGHFDV</sequence>
<comment type="caution">
    <text evidence="3">The sequence shown here is derived from an EMBL/GenBank/DDBJ whole genome shotgun (WGS) entry which is preliminary data.</text>
</comment>
<dbReference type="GO" id="GO:0016747">
    <property type="term" value="F:acyltransferase activity, transferring groups other than amino-acyl groups"/>
    <property type="evidence" value="ECO:0007669"/>
    <property type="project" value="InterPro"/>
</dbReference>
<evidence type="ECO:0000256" key="1">
    <source>
        <dbReference type="SAM" id="MobiDB-lite"/>
    </source>
</evidence>
<feature type="non-terminal residue" evidence="3">
    <location>
        <position position="350"/>
    </location>
</feature>
<dbReference type="Pfam" id="PF18014">
    <property type="entry name" value="Acetyltransf_18"/>
    <property type="match status" value="1"/>
</dbReference>
<dbReference type="Pfam" id="PF00583">
    <property type="entry name" value="Acetyltransf_1"/>
    <property type="match status" value="1"/>
</dbReference>
<dbReference type="InterPro" id="IPR052729">
    <property type="entry name" value="Acyl/Acetyltrans_Enzymes"/>
</dbReference>
<gene>
    <name evidence="3" type="ORF">MSPICULIGERA_LOCUS6099</name>
</gene>
<dbReference type="InterPro" id="IPR016181">
    <property type="entry name" value="Acyl_CoA_acyltransferase"/>
</dbReference>
<name>A0AA36FU87_9BILA</name>
<dbReference type="Proteomes" id="UP001177023">
    <property type="component" value="Unassembled WGS sequence"/>
</dbReference>
<dbReference type="EMBL" id="CATQJA010001501">
    <property type="protein sequence ID" value="CAJ0567550.1"/>
    <property type="molecule type" value="Genomic_DNA"/>
</dbReference>
<dbReference type="PROSITE" id="PS51186">
    <property type="entry name" value="GNAT"/>
    <property type="match status" value="1"/>
</dbReference>